<gene>
    <name evidence="6" type="ORF">S06H3_45850</name>
</gene>
<reference evidence="6" key="1">
    <citation type="journal article" date="2014" name="Front. Microbiol.">
        <title>High frequency of phylogenetically diverse reductive dehalogenase-homologous genes in deep subseafloor sedimentary metagenomes.</title>
        <authorList>
            <person name="Kawai M."/>
            <person name="Futagami T."/>
            <person name="Toyoda A."/>
            <person name="Takaki Y."/>
            <person name="Nishi S."/>
            <person name="Hori S."/>
            <person name="Arai W."/>
            <person name="Tsubouchi T."/>
            <person name="Morono Y."/>
            <person name="Uchiyama I."/>
            <person name="Ito T."/>
            <person name="Fujiyama A."/>
            <person name="Inagaki F."/>
            <person name="Takami H."/>
        </authorList>
    </citation>
    <scope>NUCLEOTIDE SEQUENCE</scope>
    <source>
        <strain evidence="6">Expedition CK06-06</strain>
    </source>
</reference>
<proteinExistence type="predicted"/>
<dbReference type="InterPro" id="IPR003400">
    <property type="entry name" value="ExbD"/>
</dbReference>
<evidence type="ECO:0000256" key="4">
    <source>
        <dbReference type="ARBA" id="ARBA00022989"/>
    </source>
</evidence>
<dbReference type="AlphaFoldDB" id="X1PZ46"/>
<keyword evidence="2" id="KW-1003">Cell membrane</keyword>
<name>X1PZ46_9ZZZZ</name>
<protein>
    <recommendedName>
        <fullName evidence="7">Biopolymer transport protein ExbD/TolR</fullName>
    </recommendedName>
</protein>
<dbReference type="GO" id="GO:0022857">
    <property type="term" value="F:transmembrane transporter activity"/>
    <property type="evidence" value="ECO:0007669"/>
    <property type="project" value="InterPro"/>
</dbReference>
<evidence type="ECO:0000256" key="2">
    <source>
        <dbReference type="ARBA" id="ARBA00022475"/>
    </source>
</evidence>
<evidence type="ECO:0000313" key="6">
    <source>
        <dbReference type="EMBL" id="GAI36234.1"/>
    </source>
</evidence>
<evidence type="ECO:0000256" key="1">
    <source>
        <dbReference type="ARBA" id="ARBA00004162"/>
    </source>
</evidence>
<dbReference type="EMBL" id="BARV01028668">
    <property type="protein sequence ID" value="GAI36234.1"/>
    <property type="molecule type" value="Genomic_DNA"/>
</dbReference>
<comment type="subcellular location">
    <subcellularLocation>
        <location evidence="1">Cell membrane</location>
        <topology evidence="1">Single-pass membrane protein</topology>
    </subcellularLocation>
</comment>
<evidence type="ECO:0008006" key="7">
    <source>
        <dbReference type="Google" id="ProtNLM"/>
    </source>
</evidence>
<evidence type="ECO:0000256" key="3">
    <source>
        <dbReference type="ARBA" id="ARBA00022692"/>
    </source>
</evidence>
<evidence type="ECO:0000256" key="5">
    <source>
        <dbReference type="ARBA" id="ARBA00023136"/>
    </source>
</evidence>
<dbReference type="Pfam" id="PF02472">
    <property type="entry name" value="ExbD"/>
    <property type="match status" value="1"/>
</dbReference>
<keyword evidence="5" id="KW-0472">Membrane</keyword>
<dbReference type="PANTHER" id="PTHR30558">
    <property type="entry name" value="EXBD MEMBRANE COMPONENT OF PMF-DRIVEN MACROMOLECULE IMPORT SYSTEM"/>
    <property type="match status" value="1"/>
</dbReference>
<sequence>MQLREKRKSKHAIPTSAMGDVAFLILIFFLTATVFTKDKGLKMLLPEKAEKEDIVQVKPENIVMIMINPVGAIRIKAAGEEKDLSPHEYGEIKRIVEERLLERDTLLVVSLRASKEAPYKNMVNVLDQIKLCRVTAPDGRELRAKPPPPSAPNENSLIICFLLF</sequence>
<organism evidence="6">
    <name type="scientific">marine sediment metagenome</name>
    <dbReference type="NCBI Taxonomy" id="412755"/>
    <lineage>
        <taxon>unclassified sequences</taxon>
        <taxon>metagenomes</taxon>
        <taxon>ecological metagenomes</taxon>
    </lineage>
</organism>
<accession>X1PZ46</accession>
<dbReference type="GO" id="GO:0005886">
    <property type="term" value="C:plasma membrane"/>
    <property type="evidence" value="ECO:0007669"/>
    <property type="project" value="UniProtKB-SubCell"/>
</dbReference>
<keyword evidence="3" id="KW-0812">Transmembrane</keyword>
<dbReference type="PANTHER" id="PTHR30558:SF3">
    <property type="entry name" value="BIOPOLYMER TRANSPORT PROTEIN EXBD-RELATED"/>
    <property type="match status" value="1"/>
</dbReference>
<keyword evidence="4" id="KW-1133">Transmembrane helix</keyword>
<comment type="caution">
    <text evidence="6">The sequence shown here is derived from an EMBL/GenBank/DDBJ whole genome shotgun (WGS) entry which is preliminary data.</text>
</comment>